<dbReference type="EMBL" id="CM055759">
    <property type="protein sequence ID" value="KAJ7987740.1"/>
    <property type="molecule type" value="Genomic_DNA"/>
</dbReference>
<dbReference type="Proteomes" id="UP001157502">
    <property type="component" value="Chromosome 32"/>
</dbReference>
<proteinExistence type="predicted"/>
<sequence>MSASDKADMEVKLKALDCHFTWSIEKADIKDLDQTPEKLLDRIMYSCPLKCHATYYNLLAFLSHLDGNNTCAIEYLYKAKVEAYIGKVEKISQSIPKASKIQGSLPSVHAEKGWSLIRLGGFFYRRAKDSFEKALKGKPDNASYNVGYAIVLYRLEGMAYNKKGKSVESQATTQLKKALSMEPDNSEIMVLLALKLQNQNKAEALKLVAEALRLSPDVPHVVRYAAKFFRYEDSSNEAIHLLGKALELSPNSHFIHHQIGLCHKQQLYQMFKQKKQGGSGGKIKAKVEVCIRHFSRAVELKPSNIYAKVDLAEAYGNIYQMEEAMKIFTSLLRDKSINDSDKQHCYTGFGVFLFYKKKDEARAVTQFKNAYQIQIESRDRKEAGNKLRQIAERWQADKKRTVEANEILTFLKTQDTNERKTEEPKTVLAHSSKTDDLANDLRKGMKLK</sequence>
<accession>A0ACC2F8X9</accession>
<comment type="caution">
    <text evidence="1">The sequence shown here is derived from an EMBL/GenBank/DDBJ whole genome shotgun (WGS) entry which is preliminary data.</text>
</comment>
<evidence type="ECO:0000313" key="2">
    <source>
        <dbReference type="Proteomes" id="UP001157502"/>
    </source>
</evidence>
<gene>
    <name evidence="1" type="ORF">DPEC_G00329620</name>
</gene>
<reference evidence="1" key="1">
    <citation type="submission" date="2021-05" db="EMBL/GenBank/DDBJ databases">
        <authorList>
            <person name="Pan Q."/>
            <person name="Jouanno E."/>
            <person name="Zahm M."/>
            <person name="Klopp C."/>
            <person name="Cabau C."/>
            <person name="Louis A."/>
            <person name="Berthelot C."/>
            <person name="Parey E."/>
            <person name="Roest Crollius H."/>
            <person name="Montfort J."/>
            <person name="Robinson-Rechavi M."/>
            <person name="Bouchez O."/>
            <person name="Lampietro C."/>
            <person name="Lopez Roques C."/>
            <person name="Donnadieu C."/>
            <person name="Postlethwait J."/>
            <person name="Bobe J."/>
            <person name="Dillon D."/>
            <person name="Chandos A."/>
            <person name="von Hippel F."/>
            <person name="Guiguen Y."/>
        </authorList>
    </citation>
    <scope>NUCLEOTIDE SEQUENCE</scope>
    <source>
        <strain evidence="1">YG-Jan2019</strain>
    </source>
</reference>
<organism evidence="1 2">
    <name type="scientific">Dallia pectoralis</name>
    <name type="common">Alaska blackfish</name>
    <dbReference type="NCBI Taxonomy" id="75939"/>
    <lineage>
        <taxon>Eukaryota</taxon>
        <taxon>Metazoa</taxon>
        <taxon>Chordata</taxon>
        <taxon>Craniata</taxon>
        <taxon>Vertebrata</taxon>
        <taxon>Euteleostomi</taxon>
        <taxon>Actinopterygii</taxon>
        <taxon>Neopterygii</taxon>
        <taxon>Teleostei</taxon>
        <taxon>Protacanthopterygii</taxon>
        <taxon>Esociformes</taxon>
        <taxon>Umbridae</taxon>
        <taxon>Dallia</taxon>
    </lineage>
</organism>
<evidence type="ECO:0000313" key="1">
    <source>
        <dbReference type="EMBL" id="KAJ7987740.1"/>
    </source>
</evidence>
<name>A0ACC2F8X9_DALPE</name>
<protein>
    <submittedName>
        <fullName evidence="1">Uncharacterized protein</fullName>
    </submittedName>
</protein>
<keyword evidence="2" id="KW-1185">Reference proteome</keyword>